<dbReference type="GO" id="GO:0016798">
    <property type="term" value="F:hydrolase activity, acting on glycosyl bonds"/>
    <property type="evidence" value="ECO:0007669"/>
    <property type="project" value="InterPro"/>
</dbReference>
<dbReference type="InterPro" id="IPR008979">
    <property type="entry name" value="Galactose-bd-like_sf"/>
</dbReference>
<dbReference type="Gene3D" id="2.60.120.260">
    <property type="entry name" value="Galactose-binding domain-like"/>
    <property type="match status" value="1"/>
</dbReference>
<keyword evidence="1" id="KW-0378">Hydrolase</keyword>
<dbReference type="SUPFAM" id="SSF49785">
    <property type="entry name" value="Galactose-binding domain-like"/>
    <property type="match status" value="1"/>
</dbReference>
<feature type="domain" description="Tail spike" evidence="4">
    <location>
        <begin position="592"/>
        <end position="687"/>
    </location>
</feature>
<dbReference type="InterPro" id="IPR003305">
    <property type="entry name" value="CenC_carb-bd"/>
</dbReference>
<dbReference type="NCBIfam" id="TIGR01665">
    <property type="entry name" value="put_anti_recept"/>
    <property type="match status" value="1"/>
</dbReference>
<organism evidence="5 6">
    <name type="scientific">Bifidobacterium platyrrhinorum</name>
    <dbReference type="NCBI Taxonomy" id="2661628"/>
    <lineage>
        <taxon>Bacteria</taxon>
        <taxon>Bacillati</taxon>
        <taxon>Actinomycetota</taxon>
        <taxon>Actinomycetes</taxon>
        <taxon>Bifidobacteriales</taxon>
        <taxon>Bifidobacteriaceae</taxon>
        <taxon>Bifidobacterium</taxon>
    </lineage>
</organism>
<feature type="domain" description="Tail spike" evidence="4">
    <location>
        <begin position="256"/>
        <end position="425"/>
    </location>
</feature>
<comment type="caution">
    <text evidence="5">The sequence shown here is derived from an EMBL/GenBank/DDBJ whole genome shotgun (WGS) entry which is preliminary data.</text>
</comment>
<evidence type="ECO:0000256" key="2">
    <source>
        <dbReference type="SAM" id="MobiDB-lite"/>
    </source>
</evidence>
<gene>
    <name evidence="5" type="ORF">GFD21_03015</name>
</gene>
<proteinExistence type="predicted"/>
<dbReference type="InterPro" id="IPR007119">
    <property type="entry name" value="Phage_tail_spike_N"/>
</dbReference>
<feature type="region of interest" description="Disordered" evidence="2">
    <location>
        <begin position="27"/>
        <end position="148"/>
    </location>
</feature>
<dbReference type="InterPro" id="IPR010572">
    <property type="entry name" value="Tail_dom"/>
</dbReference>
<dbReference type="AlphaFoldDB" id="A0A6L9STA3"/>
<feature type="compositionally biased region" description="Basic residues" evidence="2">
    <location>
        <begin position="58"/>
        <end position="78"/>
    </location>
</feature>
<evidence type="ECO:0000259" key="4">
    <source>
        <dbReference type="Pfam" id="PF06605"/>
    </source>
</evidence>
<evidence type="ECO:0000313" key="5">
    <source>
        <dbReference type="EMBL" id="NEG54762.1"/>
    </source>
</evidence>
<feature type="compositionally biased region" description="Basic residues" evidence="2">
    <location>
        <begin position="114"/>
        <end position="139"/>
    </location>
</feature>
<name>A0A6L9STA3_9BIFI</name>
<dbReference type="EMBL" id="WHZV01000001">
    <property type="protein sequence ID" value="NEG54762.1"/>
    <property type="molecule type" value="Genomic_DNA"/>
</dbReference>
<dbReference type="Pfam" id="PF06605">
    <property type="entry name" value="Prophage_tail"/>
    <property type="match status" value="2"/>
</dbReference>
<feature type="domain" description="CBM-cenC" evidence="3">
    <location>
        <begin position="433"/>
        <end position="566"/>
    </location>
</feature>
<evidence type="ECO:0008006" key="7">
    <source>
        <dbReference type="Google" id="ProtNLM"/>
    </source>
</evidence>
<feature type="compositionally biased region" description="Basic and acidic residues" evidence="2">
    <location>
        <begin position="38"/>
        <end position="49"/>
    </location>
</feature>
<evidence type="ECO:0000256" key="1">
    <source>
        <dbReference type="ARBA" id="ARBA00022801"/>
    </source>
</evidence>
<protein>
    <recommendedName>
        <fullName evidence="7">Prophage tail endopeptidase domain-containing protein</fullName>
    </recommendedName>
</protein>
<dbReference type="Pfam" id="PF02018">
    <property type="entry name" value="CBM_4_9"/>
    <property type="match status" value="1"/>
</dbReference>
<reference evidence="5 6" key="1">
    <citation type="submission" date="2019-10" db="EMBL/GenBank/DDBJ databases">
        <title>Bifidobacterium from non-human primates.</title>
        <authorList>
            <person name="Modesto M."/>
        </authorList>
    </citation>
    <scope>NUCLEOTIDE SEQUENCE [LARGE SCALE GENOMIC DNA]</scope>
    <source>
        <strain evidence="5 6">SMA15</strain>
    </source>
</reference>
<accession>A0A6L9STA3</accession>
<sequence length="850" mass="93075">MGRPARCRRRAPVEHLHAHLGCGAVRLRGGTTRRPAARRQDDARADSRQPAHTARVPPTHRRKSGRRDASRHHAHVLRQRLDRARGEHAHRRRPLGRPAPVAHRLRTTQDHMARRGTGHRHRRRLSDRAARPRHLQRHRKSEDEREEVHAVRHLHAAVAALENGGARMRFACFDRWDDPKPDLTGITSAKWTSGVDGTRTLEVTAVGESVIGKGDRLVFRDPRGILQEAIVVSPEHRREESRVITSLVCKGSVAELDDTFIEDKRNRAATAAQCLTKALEGTRWTAGVVEGDGTADLSFYHVSALEAVESIADTFGLEITASYLMDPAHTRITDRAINLVKTQGNQTSGTPRRFEYGHDLKGITRTVDATGVKTRLYGYGKGLPATDEDGNETGGYGRRIDFSDINNGKPYVEDLDATALWGLPGPAVSSMGKNLVVGGGFEKQYGDGWLFSPTGAFLDALVKKDGTVTPHEGKIMLRMGTDTNTCAKSAICDHTDVNGGTEYQLTLWTHGPVGSTLTLKVSQNVNLYPTSTITLDPVTNTGQWTKTTRRFTTHQSCSAVRLWIENPTTVIYVDDVNITEVATSSIHPTEGIYENGDCEDKAQLLAETKAELKRRSTPTVSYEADVLTFTQAGMNTTGVALGDRVLLVDTTFTPDLRLAGRVLQLEEDLLDPALSVITIGNIIERFTASSRTAEQRLDRVVANAAAWNTSSQQITQNASKWDQVAQTVVDNSGRWNTAADTVTAKTSAWDTASTTLAAKQPTWDAAAAAINAGKDDWNNAAETLSNRQSLWDDAAVIADSHAQMIRQSTSGITIHHGDLAITLGDAISLTDASGTWTFTDGTFVKQEPTE</sequence>
<evidence type="ECO:0000259" key="3">
    <source>
        <dbReference type="Pfam" id="PF02018"/>
    </source>
</evidence>
<evidence type="ECO:0000313" key="6">
    <source>
        <dbReference type="Proteomes" id="UP000483293"/>
    </source>
</evidence>
<dbReference type="Proteomes" id="UP000483293">
    <property type="component" value="Unassembled WGS sequence"/>
</dbReference>
<keyword evidence="6" id="KW-1185">Reference proteome</keyword>